<evidence type="ECO:0000256" key="3">
    <source>
        <dbReference type="ARBA" id="ARBA00022490"/>
    </source>
</evidence>
<comment type="caution">
    <text evidence="13">The sequence shown here is derived from an EMBL/GenBank/DDBJ whole genome shotgun (WGS) entry which is preliminary data.</text>
</comment>
<dbReference type="Pfam" id="PF00569">
    <property type="entry name" value="ZZ"/>
    <property type="match status" value="2"/>
</dbReference>
<dbReference type="InterPro" id="IPR040847">
    <property type="entry name" value="SH3_15"/>
</dbReference>
<feature type="domain" description="MIB/HERC2" evidence="12">
    <location>
        <begin position="278"/>
        <end position="357"/>
    </location>
</feature>
<dbReference type="Gene3D" id="3.30.60.90">
    <property type="match status" value="2"/>
</dbReference>
<dbReference type="InterPro" id="IPR000433">
    <property type="entry name" value="Znf_ZZ"/>
</dbReference>
<reference evidence="13 14" key="1">
    <citation type="submission" date="2024-04" db="EMBL/GenBank/DDBJ databases">
        <authorList>
            <consortium name="Genoscope - CEA"/>
            <person name="William W."/>
        </authorList>
    </citation>
    <scope>NUCLEOTIDE SEQUENCE [LARGE SCALE GENOMIC DNA]</scope>
</reference>
<dbReference type="PROSITE" id="PS51416">
    <property type="entry name" value="MIB_HERC2"/>
    <property type="match status" value="4"/>
</dbReference>
<evidence type="ECO:0000256" key="5">
    <source>
        <dbReference type="ARBA" id="ARBA00022723"/>
    </source>
</evidence>
<dbReference type="SUPFAM" id="SSF159034">
    <property type="entry name" value="Mib/herc2 domain-like"/>
    <property type="match status" value="4"/>
</dbReference>
<evidence type="ECO:0000259" key="11">
    <source>
        <dbReference type="PROSITE" id="PS50135"/>
    </source>
</evidence>
<dbReference type="GO" id="GO:0008270">
    <property type="term" value="F:zinc ion binding"/>
    <property type="evidence" value="ECO:0007669"/>
    <property type="project" value="UniProtKB-KW"/>
</dbReference>
<feature type="domain" description="ZZ-type" evidence="11">
    <location>
        <begin position="77"/>
        <end position="129"/>
    </location>
</feature>
<dbReference type="AlphaFoldDB" id="A0AAV2IH52"/>
<evidence type="ECO:0000256" key="7">
    <source>
        <dbReference type="ARBA" id="ARBA00022771"/>
    </source>
</evidence>
<feature type="domain" description="MIB/HERC2" evidence="12">
    <location>
        <begin position="1"/>
        <end position="71"/>
    </location>
</feature>
<accession>A0AAV2IH52</accession>
<feature type="domain" description="MIB/HERC2" evidence="12">
    <location>
        <begin position="142"/>
        <end position="218"/>
    </location>
</feature>
<organism evidence="13 14">
    <name type="scientific">Lymnaea stagnalis</name>
    <name type="common">Great pond snail</name>
    <name type="synonym">Helix stagnalis</name>
    <dbReference type="NCBI Taxonomy" id="6523"/>
    <lineage>
        <taxon>Eukaryota</taxon>
        <taxon>Metazoa</taxon>
        <taxon>Spiralia</taxon>
        <taxon>Lophotrochozoa</taxon>
        <taxon>Mollusca</taxon>
        <taxon>Gastropoda</taxon>
        <taxon>Heterobranchia</taxon>
        <taxon>Euthyneura</taxon>
        <taxon>Panpulmonata</taxon>
        <taxon>Hygrophila</taxon>
        <taxon>Lymnaeoidea</taxon>
        <taxon>Lymnaeidae</taxon>
        <taxon>Lymnaea</taxon>
    </lineage>
</organism>
<comment type="pathway">
    <text evidence="2">Protein modification; protein ubiquitination.</text>
</comment>
<dbReference type="InterPro" id="IPR037252">
    <property type="entry name" value="Mib_Herc2_sf"/>
</dbReference>
<dbReference type="Pfam" id="PF18346">
    <property type="entry name" value="SH3_15"/>
    <property type="match status" value="1"/>
</dbReference>
<feature type="domain" description="ZZ-type" evidence="11">
    <location>
        <begin position="363"/>
        <end position="415"/>
    </location>
</feature>
<keyword evidence="14" id="KW-1185">Reference proteome</keyword>
<dbReference type="SMART" id="SM00291">
    <property type="entry name" value="ZnF_ZZ"/>
    <property type="match status" value="2"/>
</dbReference>
<dbReference type="Pfam" id="PF06701">
    <property type="entry name" value="MIB_HERC2"/>
    <property type="match status" value="4"/>
</dbReference>
<keyword evidence="4" id="KW-0808">Transferase</keyword>
<keyword evidence="9" id="KW-0862">Zinc</keyword>
<dbReference type="GO" id="GO:0016567">
    <property type="term" value="P:protein ubiquitination"/>
    <property type="evidence" value="ECO:0007669"/>
    <property type="project" value="InterPro"/>
</dbReference>
<keyword evidence="8" id="KW-0833">Ubl conjugation pathway</keyword>
<dbReference type="PROSITE" id="PS50135">
    <property type="entry name" value="ZF_ZZ_2"/>
    <property type="match status" value="2"/>
</dbReference>
<evidence type="ECO:0000256" key="10">
    <source>
        <dbReference type="PROSITE-ProRule" id="PRU00228"/>
    </source>
</evidence>
<evidence type="ECO:0000313" key="14">
    <source>
        <dbReference type="Proteomes" id="UP001497497"/>
    </source>
</evidence>
<evidence type="ECO:0000313" key="13">
    <source>
        <dbReference type="EMBL" id="CAL1544053.1"/>
    </source>
</evidence>
<keyword evidence="6" id="KW-0677">Repeat</keyword>
<dbReference type="Gene3D" id="2.30.30.40">
    <property type="entry name" value="SH3 Domains"/>
    <property type="match status" value="4"/>
</dbReference>
<dbReference type="InterPro" id="IPR010606">
    <property type="entry name" value="Mib_Herc2"/>
</dbReference>
<evidence type="ECO:0000256" key="9">
    <source>
        <dbReference type="ARBA" id="ARBA00022833"/>
    </source>
</evidence>
<evidence type="ECO:0000256" key="1">
    <source>
        <dbReference type="ARBA" id="ARBA00004496"/>
    </source>
</evidence>
<dbReference type="Proteomes" id="UP001497497">
    <property type="component" value="Unassembled WGS sequence"/>
</dbReference>
<gene>
    <name evidence="13" type="ORF">GSLYS_00017566001</name>
</gene>
<dbReference type="SUPFAM" id="SSF57850">
    <property type="entry name" value="RING/U-box"/>
    <property type="match status" value="2"/>
</dbReference>
<feature type="domain" description="MIB/HERC2" evidence="12">
    <location>
        <begin position="425"/>
        <end position="503"/>
    </location>
</feature>
<proteinExistence type="predicted"/>
<sequence>MRLGLRVVRGPAWRYGDQDGGEGHVGTVVEIGGQNLPTPEQCVTVSWDTGTKKVYRVGHQKAYDLLAYDNGPCGVFHPNTVCSGCEENGIEGFRWKCSECEEVNLCSSCYHSNKHSTSHPFLRFDNRSSVGVACKKRNDCSSERCRALGIFVGATVRRGPDWEWKDQDGPVKEGTVIQISNWLKSFRGQIKVSWTGGSTYSYRLGVDGKLDLSCVVPSQGDYYYKSHLPIVGQMNDEETDSSLDLSSSLSMLQVDGDDLASLLMLELLGDGLLDSVTAKSKETQYLRIGFRVVRGPDWIWGNQDKSEGHLATVVDIGGCDKVNIPDKCVAALWDCGSRDIYRAGAAGGFDLRIFDTAPCGIQHSSVSCSSCKVPRIQGMRWQCQVCAGVNLCSACYGDDQHDVDHAFWRVDNASSKQEVPRRRGSKKVQAMGIFKDATVIRGHDWRWGNQDGGVGHQGRVLSIDEWNKNSGRSKADVEWRPGAKNSYRVGHDGKMDLTCVKVAAGWFYYVDHLPLLGQVEGITSCFEVGEHVKSETELYRLKELQDGHGGISLDMISHLNKVGTVCGFDSDGDVLVKFGDSSAYHFNPEALSKV</sequence>
<evidence type="ECO:0000256" key="6">
    <source>
        <dbReference type="ARBA" id="ARBA00022737"/>
    </source>
</evidence>
<evidence type="ECO:0000256" key="8">
    <source>
        <dbReference type="ARBA" id="ARBA00022786"/>
    </source>
</evidence>
<name>A0AAV2IH52_LYMST</name>
<keyword evidence="5" id="KW-0479">Metal-binding</keyword>
<evidence type="ECO:0000256" key="4">
    <source>
        <dbReference type="ARBA" id="ARBA00022679"/>
    </source>
</evidence>
<dbReference type="EMBL" id="CAXITT010000593">
    <property type="protein sequence ID" value="CAL1544053.1"/>
    <property type="molecule type" value="Genomic_DNA"/>
</dbReference>
<dbReference type="GO" id="GO:0004842">
    <property type="term" value="F:ubiquitin-protein transferase activity"/>
    <property type="evidence" value="ECO:0007669"/>
    <property type="project" value="InterPro"/>
</dbReference>
<dbReference type="PROSITE" id="PS01357">
    <property type="entry name" value="ZF_ZZ_1"/>
    <property type="match status" value="2"/>
</dbReference>
<dbReference type="FunFam" id="2.30.30.40:FF:000044">
    <property type="entry name" value="E3 ubiquitin-protein ligase MIB2, putative"/>
    <property type="match status" value="2"/>
</dbReference>
<dbReference type="PANTHER" id="PTHR24202">
    <property type="entry name" value="E3 UBIQUITIN-PROTEIN LIGASE MIB2"/>
    <property type="match status" value="1"/>
</dbReference>
<dbReference type="PANTHER" id="PTHR24202:SF4">
    <property type="entry name" value="E3 UBIQUITIN-PROTEIN LIGASE MIB2-RELATED"/>
    <property type="match status" value="1"/>
</dbReference>
<protein>
    <submittedName>
        <fullName evidence="13">Uncharacterized protein</fullName>
    </submittedName>
</protein>
<evidence type="ECO:0000259" key="12">
    <source>
        <dbReference type="PROSITE" id="PS51416"/>
    </source>
</evidence>
<dbReference type="GO" id="GO:0005737">
    <property type="term" value="C:cytoplasm"/>
    <property type="evidence" value="ECO:0007669"/>
    <property type="project" value="UniProtKB-SubCell"/>
</dbReference>
<comment type="subcellular location">
    <subcellularLocation>
        <location evidence="1">Cytoplasm</location>
    </subcellularLocation>
</comment>
<dbReference type="FunFam" id="2.30.30.40:FF:000078">
    <property type="entry name" value="Putative e3 ubiquitin-protein ligase mib2"/>
    <property type="match status" value="2"/>
</dbReference>
<keyword evidence="3" id="KW-0963">Cytoplasm</keyword>
<keyword evidence="7 10" id="KW-0863">Zinc-finger</keyword>
<dbReference type="InterPro" id="IPR043145">
    <property type="entry name" value="Znf_ZZ_sf"/>
</dbReference>
<feature type="non-terminal residue" evidence="13">
    <location>
        <position position="594"/>
    </location>
</feature>
<evidence type="ECO:0000256" key="2">
    <source>
        <dbReference type="ARBA" id="ARBA00004906"/>
    </source>
</evidence>